<dbReference type="AlphaFoldDB" id="A0A0C2CSN7"/>
<reference evidence="1 2" key="1">
    <citation type="submission" date="2014-12" db="EMBL/GenBank/DDBJ databases">
        <title>Genome assembly of Enhygromyxa salina DSM 15201.</title>
        <authorList>
            <person name="Sharma G."/>
            <person name="Subramanian S."/>
        </authorList>
    </citation>
    <scope>NUCLEOTIDE SEQUENCE [LARGE SCALE GENOMIC DNA]</scope>
    <source>
        <strain evidence="1 2">DSM 15201</strain>
    </source>
</reference>
<dbReference type="RefSeq" id="WP_052554164.1">
    <property type="nucleotide sequence ID" value="NZ_JMCC02000077.1"/>
</dbReference>
<sequence length="98" mass="10265">MNCPLCQAAMTQGRLELRTSAAVRALTGDHGLGARLHFVDGQTGEATPAPLGLVVHRCGSCEALLVEGERGEDAMDCFECGTRIAATADACPSCGWTW</sequence>
<proteinExistence type="predicted"/>
<evidence type="ECO:0000313" key="2">
    <source>
        <dbReference type="Proteomes" id="UP000031599"/>
    </source>
</evidence>
<dbReference type="EMBL" id="JMCC02000077">
    <property type="protein sequence ID" value="KIG14186.1"/>
    <property type="molecule type" value="Genomic_DNA"/>
</dbReference>
<evidence type="ECO:0008006" key="3">
    <source>
        <dbReference type="Google" id="ProtNLM"/>
    </source>
</evidence>
<dbReference type="Proteomes" id="UP000031599">
    <property type="component" value="Unassembled WGS sequence"/>
</dbReference>
<gene>
    <name evidence="1" type="ORF">DB30_07044</name>
</gene>
<evidence type="ECO:0000313" key="1">
    <source>
        <dbReference type="EMBL" id="KIG14186.1"/>
    </source>
</evidence>
<organism evidence="1 2">
    <name type="scientific">Enhygromyxa salina</name>
    <dbReference type="NCBI Taxonomy" id="215803"/>
    <lineage>
        <taxon>Bacteria</taxon>
        <taxon>Pseudomonadati</taxon>
        <taxon>Myxococcota</taxon>
        <taxon>Polyangia</taxon>
        <taxon>Nannocystales</taxon>
        <taxon>Nannocystaceae</taxon>
        <taxon>Enhygromyxa</taxon>
    </lineage>
</organism>
<accession>A0A0C2CSN7</accession>
<comment type="caution">
    <text evidence="1">The sequence shown here is derived from an EMBL/GenBank/DDBJ whole genome shotgun (WGS) entry which is preliminary data.</text>
</comment>
<name>A0A0C2CSN7_9BACT</name>
<protein>
    <recommendedName>
        <fullName evidence="3">Double zinc ribbon</fullName>
    </recommendedName>
</protein>